<dbReference type="PROSITE" id="PS50297">
    <property type="entry name" value="ANK_REP_REGION"/>
    <property type="match status" value="1"/>
</dbReference>
<dbReference type="Gene3D" id="1.25.40.20">
    <property type="entry name" value="Ankyrin repeat-containing domain"/>
    <property type="match status" value="1"/>
</dbReference>
<dbReference type="InterPro" id="IPR002110">
    <property type="entry name" value="Ankyrin_rpt"/>
</dbReference>
<reference evidence="6" key="2">
    <citation type="submission" date="2020-04" db="EMBL/GenBank/DDBJ databases">
        <authorList>
            <consortium name="NCBI Genome Project"/>
        </authorList>
    </citation>
    <scope>NUCLEOTIDE SEQUENCE</scope>
    <source>
        <strain evidence="6">CBS 304.34</strain>
    </source>
</reference>
<dbReference type="AlphaFoldDB" id="A0A6A6XXV1"/>
<keyword evidence="2 3" id="KW-0040">ANK repeat</keyword>
<reference evidence="6" key="3">
    <citation type="submission" date="2025-04" db="UniProtKB">
        <authorList>
            <consortium name="RefSeq"/>
        </authorList>
    </citation>
    <scope>IDENTIFICATION</scope>
    <source>
        <strain evidence="6">CBS 304.34</strain>
    </source>
</reference>
<keyword evidence="5" id="KW-1185">Reference proteome</keyword>
<dbReference type="Proteomes" id="UP000504636">
    <property type="component" value="Unplaced"/>
</dbReference>
<evidence type="ECO:0000256" key="2">
    <source>
        <dbReference type="ARBA" id="ARBA00023043"/>
    </source>
</evidence>
<evidence type="ECO:0000313" key="4">
    <source>
        <dbReference type="EMBL" id="KAF2801260.1"/>
    </source>
</evidence>
<reference evidence="4 6" key="1">
    <citation type="journal article" date="2020" name="Stud. Mycol.">
        <title>101 Dothideomycetes genomes: a test case for predicting lifestyles and emergence of pathogens.</title>
        <authorList>
            <person name="Haridas S."/>
            <person name="Albert R."/>
            <person name="Binder M."/>
            <person name="Bloem J."/>
            <person name="Labutti K."/>
            <person name="Salamov A."/>
            <person name="Andreopoulos B."/>
            <person name="Baker S."/>
            <person name="Barry K."/>
            <person name="Bills G."/>
            <person name="Bluhm B."/>
            <person name="Cannon C."/>
            <person name="Castanera R."/>
            <person name="Culley D."/>
            <person name="Daum C."/>
            <person name="Ezra D."/>
            <person name="Gonzalez J."/>
            <person name="Henrissat B."/>
            <person name="Kuo A."/>
            <person name="Liang C."/>
            <person name="Lipzen A."/>
            <person name="Lutzoni F."/>
            <person name="Magnuson J."/>
            <person name="Mondo S."/>
            <person name="Nolan M."/>
            <person name="Ohm R."/>
            <person name="Pangilinan J."/>
            <person name="Park H.-J."/>
            <person name="Ramirez L."/>
            <person name="Alfaro M."/>
            <person name="Sun H."/>
            <person name="Tritt A."/>
            <person name="Yoshinaga Y."/>
            <person name="Zwiers L.-H."/>
            <person name="Turgeon B."/>
            <person name="Goodwin S."/>
            <person name="Spatafora J."/>
            <person name="Crous P."/>
            <person name="Grigoriev I."/>
        </authorList>
    </citation>
    <scope>NUCLEOTIDE SEQUENCE</scope>
    <source>
        <strain evidence="4 6">CBS 304.34</strain>
    </source>
</reference>
<dbReference type="PROSITE" id="PS50088">
    <property type="entry name" value="ANK_REPEAT"/>
    <property type="match status" value="1"/>
</dbReference>
<evidence type="ECO:0000256" key="3">
    <source>
        <dbReference type="PROSITE-ProRule" id="PRU00023"/>
    </source>
</evidence>
<proteinExistence type="predicted"/>
<dbReference type="SMART" id="SM00248">
    <property type="entry name" value="ANK"/>
    <property type="match status" value="4"/>
</dbReference>
<dbReference type="InterPro" id="IPR036770">
    <property type="entry name" value="Ankyrin_rpt-contain_sf"/>
</dbReference>
<dbReference type="OrthoDB" id="5369447at2759"/>
<dbReference type="RefSeq" id="XP_033568224.1">
    <property type="nucleotide sequence ID" value="XM_033724062.1"/>
</dbReference>
<evidence type="ECO:0000256" key="1">
    <source>
        <dbReference type="ARBA" id="ARBA00022737"/>
    </source>
</evidence>
<protein>
    <submittedName>
        <fullName evidence="4 6">Ankyrin</fullName>
    </submittedName>
</protein>
<evidence type="ECO:0000313" key="6">
    <source>
        <dbReference type="RefSeq" id="XP_033568224.1"/>
    </source>
</evidence>
<sequence length="457" mass="52578">MIYIFLKVELHKRALRDRCPCDPDSGDYIGAHKCRDSDHVSESPLRWAIVRKRPRLVQYLLRNKIDGGLESGYWPALYWLLAEIEKPEKCNPYKWTSDFRIGKPEVEVVKLLFQLGVHPMDLSESGVHWPNGEPVTPPLPHLFRIQAQPFLRTFIKQGTDLDWTTSEGENVLHFAVKTMQYAMVKALLQLGVDPNVGGSSDAFHPLHRAITFVDGDYHVDKRRMIVQLLLNHGTSPNVWSPSHEHPLHRIISEFYMDHHTTLSPKHFTTLASRCQDVNIRNGQGKTALHLVMEQPKQYIDDQNCLWCAKILMDAGADPSLPDATGQTPFHSGIQKSKFGVGDFTNSPNFRALQWRWEDAYFRLHLATYYAVKLGRVDLIPARVKLPDTSSRPLGSHIRAPTVKIFLDYHVIVAPSEVFEGEWDRRVLEAAWVDWPLWGADEWAKWRDNQIWMQSSQL</sequence>
<dbReference type="SUPFAM" id="SSF48403">
    <property type="entry name" value="Ankyrin repeat"/>
    <property type="match status" value="1"/>
</dbReference>
<dbReference type="PANTHER" id="PTHR24198:SF165">
    <property type="entry name" value="ANKYRIN REPEAT-CONTAINING PROTEIN-RELATED"/>
    <property type="match status" value="1"/>
</dbReference>
<gene>
    <name evidence="4 6" type="ORF">BDZ99DRAFT_504703</name>
</gene>
<name>A0A6A6XXV1_9PEZI</name>
<evidence type="ECO:0000313" key="5">
    <source>
        <dbReference type="Proteomes" id="UP000504636"/>
    </source>
</evidence>
<organism evidence="4">
    <name type="scientific">Mytilinidion resinicola</name>
    <dbReference type="NCBI Taxonomy" id="574789"/>
    <lineage>
        <taxon>Eukaryota</taxon>
        <taxon>Fungi</taxon>
        <taxon>Dikarya</taxon>
        <taxon>Ascomycota</taxon>
        <taxon>Pezizomycotina</taxon>
        <taxon>Dothideomycetes</taxon>
        <taxon>Pleosporomycetidae</taxon>
        <taxon>Mytilinidiales</taxon>
        <taxon>Mytilinidiaceae</taxon>
        <taxon>Mytilinidion</taxon>
    </lineage>
</organism>
<accession>A0A6A6XXV1</accession>
<dbReference type="EMBL" id="MU003733">
    <property type="protein sequence ID" value="KAF2801260.1"/>
    <property type="molecule type" value="Genomic_DNA"/>
</dbReference>
<dbReference type="Pfam" id="PF12796">
    <property type="entry name" value="Ank_2"/>
    <property type="match status" value="1"/>
</dbReference>
<keyword evidence="1" id="KW-0677">Repeat</keyword>
<feature type="repeat" description="ANK" evidence="3">
    <location>
        <begin position="167"/>
        <end position="199"/>
    </location>
</feature>
<dbReference type="GeneID" id="54464955"/>
<dbReference type="PANTHER" id="PTHR24198">
    <property type="entry name" value="ANKYRIN REPEAT AND PROTEIN KINASE DOMAIN-CONTAINING PROTEIN"/>
    <property type="match status" value="1"/>
</dbReference>